<dbReference type="SUPFAM" id="SSF75620">
    <property type="entry name" value="Release factor"/>
    <property type="match status" value="1"/>
</dbReference>
<reference evidence="4 5" key="1">
    <citation type="journal article" date="2012" name="Proc. Natl. Acad. Sci. U.S.A.">
        <title>Comparative genomics of Ceriporiopsis subvermispora and Phanerochaete chrysosporium provide insight into selective ligninolysis.</title>
        <authorList>
            <person name="Fernandez-Fueyo E."/>
            <person name="Ruiz-Duenas F.J."/>
            <person name="Ferreira P."/>
            <person name="Floudas D."/>
            <person name="Hibbett D.S."/>
            <person name="Canessa P."/>
            <person name="Larrondo L.F."/>
            <person name="James T.Y."/>
            <person name="Seelenfreund D."/>
            <person name="Lobos S."/>
            <person name="Polanco R."/>
            <person name="Tello M."/>
            <person name="Honda Y."/>
            <person name="Watanabe T."/>
            <person name="Watanabe T."/>
            <person name="Ryu J.S."/>
            <person name="Kubicek C.P."/>
            <person name="Schmoll M."/>
            <person name="Gaskell J."/>
            <person name="Hammel K.E."/>
            <person name="St John F.J."/>
            <person name="Vanden Wymelenberg A."/>
            <person name="Sabat G."/>
            <person name="Splinter BonDurant S."/>
            <person name="Syed K."/>
            <person name="Yadav J.S."/>
            <person name="Doddapaneni H."/>
            <person name="Subramanian V."/>
            <person name="Lavin J.L."/>
            <person name="Oguiza J.A."/>
            <person name="Perez G."/>
            <person name="Pisabarro A.G."/>
            <person name="Ramirez L."/>
            <person name="Santoyo F."/>
            <person name="Master E."/>
            <person name="Coutinho P.M."/>
            <person name="Henrissat B."/>
            <person name="Lombard V."/>
            <person name="Magnuson J.K."/>
            <person name="Kuees U."/>
            <person name="Hori C."/>
            <person name="Igarashi K."/>
            <person name="Samejima M."/>
            <person name="Held B.W."/>
            <person name="Barry K.W."/>
            <person name="LaButti K.M."/>
            <person name="Lapidus A."/>
            <person name="Lindquist E.A."/>
            <person name="Lucas S.M."/>
            <person name="Riley R."/>
            <person name="Salamov A.A."/>
            <person name="Hoffmeister D."/>
            <person name="Schwenk D."/>
            <person name="Hadar Y."/>
            <person name="Yarden O."/>
            <person name="de Vries R.P."/>
            <person name="Wiebenga A."/>
            <person name="Stenlid J."/>
            <person name="Eastwood D."/>
            <person name="Grigoriev I.V."/>
            <person name="Berka R.M."/>
            <person name="Blanchette R.A."/>
            <person name="Kersten P."/>
            <person name="Martinez A.T."/>
            <person name="Vicuna R."/>
            <person name="Cullen D."/>
        </authorList>
    </citation>
    <scope>NUCLEOTIDE SEQUENCE [LARGE SCALE GENOMIC DNA]</scope>
    <source>
        <strain evidence="4 5">B</strain>
    </source>
</reference>
<dbReference type="PROSITE" id="PS00745">
    <property type="entry name" value="RF_PROK_I"/>
    <property type="match status" value="1"/>
</dbReference>
<dbReference type="STRING" id="914234.M2R3G2"/>
<sequence length="423" mass="47451">MLRNALVARSNYRSLSCQASKFTYASLLYSRLRTRQYAAATPKAAAVQARERLTAIRNGLQDVSELLKDINEHADWAGVQAELQKLQDVLKDDTTWVHDTATALKTQTRVAQLEKQMETYQRIHTSHDALQDLASLAEETEDEQMLDEIAPELEELQTTTDRYLISLWLSEPVDAKSAYIEIHAGSGGTEACDWASMLARMYTKWAHSRDYTVQIIDETPGDAAGIKSTTMLIEGPYAYGYAQYETGVHRLVRLSPFDKSNARHTSFASVRVSPCLDEDSNVDIEINPADLRITTMRSQGAGGQHVNKTESAVRIVHVPSGIIVACQQERSQHRNRMLALSVLKSKLFELELQKRQQAKADLHNALPENAWGSQIRSYTLQPYQLIKDTRTGYEAGSGAVQRALDGEITGFMEASLRKYKKKL</sequence>
<dbReference type="HAMAP" id="MF_00094">
    <property type="entry name" value="Rel_fac_2"/>
    <property type="match status" value="1"/>
</dbReference>
<dbReference type="SMART" id="SM00937">
    <property type="entry name" value="PCRF"/>
    <property type="match status" value="1"/>
</dbReference>
<dbReference type="InterPro" id="IPR045853">
    <property type="entry name" value="Pep_chain_release_fac_I_sf"/>
</dbReference>
<protein>
    <recommendedName>
        <fullName evidence="3">Prokaryotic-type class I peptide chain release factors domain-containing protein</fullName>
    </recommendedName>
</protein>
<dbReference type="HOGENOM" id="CLU_036856_6_0_1"/>
<evidence type="ECO:0000313" key="5">
    <source>
        <dbReference type="Proteomes" id="UP000016930"/>
    </source>
</evidence>
<dbReference type="Gene3D" id="3.30.70.1660">
    <property type="match status" value="1"/>
</dbReference>
<feature type="domain" description="Prokaryotic-type class I peptide chain release factors" evidence="3">
    <location>
        <begin position="297"/>
        <end position="313"/>
    </location>
</feature>
<comment type="similarity">
    <text evidence="1">Belongs to the prokaryotic/mitochondrial release factor family.</text>
</comment>
<dbReference type="Gene3D" id="1.20.58.410">
    <property type="entry name" value="Release factor"/>
    <property type="match status" value="1"/>
</dbReference>
<evidence type="ECO:0000313" key="4">
    <source>
        <dbReference type="EMBL" id="EMD39055.1"/>
    </source>
</evidence>
<dbReference type="InterPro" id="IPR000352">
    <property type="entry name" value="Pep_chain_release_fac_I"/>
</dbReference>
<dbReference type="Gene3D" id="3.30.160.20">
    <property type="match status" value="1"/>
</dbReference>
<dbReference type="GO" id="GO:0016149">
    <property type="term" value="F:translation release factor activity, codon specific"/>
    <property type="evidence" value="ECO:0007669"/>
    <property type="project" value="InterPro"/>
</dbReference>
<accession>M2R3G2</accession>
<dbReference type="NCBIfam" id="TIGR00020">
    <property type="entry name" value="prfB"/>
    <property type="match status" value="1"/>
</dbReference>
<dbReference type="InterPro" id="IPR005139">
    <property type="entry name" value="PCRF"/>
</dbReference>
<evidence type="ECO:0000259" key="3">
    <source>
        <dbReference type="PROSITE" id="PS00745"/>
    </source>
</evidence>
<dbReference type="InterPro" id="IPR004374">
    <property type="entry name" value="PrfB"/>
</dbReference>
<proteinExistence type="inferred from homology"/>
<dbReference type="GO" id="GO:0032543">
    <property type="term" value="P:mitochondrial translation"/>
    <property type="evidence" value="ECO:0007669"/>
    <property type="project" value="UniProtKB-ARBA"/>
</dbReference>
<dbReference type="Pfam" id="PF00472">
    <property type="entry name" value="RF-1"/>
    <property type="match status" value="1"/>
</dbReference>
<keyword evidence="5" id="KW-1185">Reference proteome</keyword>
<dbReference type="AlphaFoldDB" id="M2R3G2"/>
<dbReference type="GO" id="GO:0005739">
    <property type="term" value="C:mitochondrion"/>
    <property type="evidence" value="ECO:0007669"/>
    <property type="project" value="GOC"/>
</dbReference>
<dbReference type="Proteomes" id="UP000016930">
    <property type="component" value="Unassembled WGS sequence"/>
</dbReference>
<keyword evidence="2" id="KW-0648">Protein biosynthesis</keyword>
<dbReference type="PANTHER" id="PTHR43116">
    <property type="entry name" value="PEPTIDE CHAIN RELEASE FACTOR 2"/>
    <property type="match status" value="1"/>
</dbReference>
<dbReference type="OrthoDB" id="2019491at2759"/>
<organism evidence="4 5">
    <name type="scientific">Ceriporiopsis subvermispora (strain B)</name>
    <name type="common">White-rot fungus</name>
    <name type="synonym">Gelatoporia subvermispora</name>
    <dbReference type="NCBI Taxonomy" id="914234"/>
    <lineage>
        <taxon>Eukaryota</taxon>
        <taxon>Fungi</taxon>
        <taxon>Dikarya</taxon>
        <taxon>Basidiomycota</taxon>
        <taxon>Agaricomycotina</taxon>
        <taxon>Agaricomycetes</taxon>
        <taxon>Polyporales</taxon>
        <taxon>Gelatoporiaceae</taxon>
        <taxon>Gelatoporia</taxon>
    </lineage>
</organism>
<name>M2R3G2_CERS8</name>
<dbReference type="Pfam" id="PF03462">
    <property type="entry name" value="PCRF"/>
    <property type="match status" value="1"/>
</dbReference>
<evidence type="ECO:0000256" key="2">
    <source>
        <dbReference type="ARBA" id="ARBA00022917"/>
    </source>
</evidence>
<evidence type="ECO:0000256" key="1">
    <source>
        <dbReference type="ARBA" id="ARBA00010835"/>
    </source>
</evidence>
<dbReference type="PANTHER" id="PTHR43116:SF3">
    <property type="entry name" value="CLASS I PEPTIDE CHAIN RELEASE FACTOR"/>
    <property type="match status" value="1"/>
</dbReference>
<dbReference type="EMBL" id="KB445794">
    <property type="protein sequence ID" value="EMD39055.1"/>
    <property type="molecule type" value="Genomic_DNA"/>
</dbReference>
<dbReference type="FunFam" id="3.30.160.20:FF:000004">
    <property type="entry name" value="Peptide chain release factor 1"/>
    <property type="match status" value="1"/>
</dbReference>
<gene>
    <name evidence="4" type="ORF">CERSUDRAFT_151948</name>
</gene>